<name>A0A0E9V4J9_ANGAN</name>
<dbReference type="EMBL" id="GBXM01035661">
    <property type="protein sequence ID" value="JAH72916.1"/>
    <property type="molecule type" value="Transcribed_RNA"/>
</dbReference>
<sequence length="30" mass="3517">MLHIPYSDLIIKVELSTRSKTTQLCIRKTK</sequence>
<dbReference type="AlphaFoldDB" id="A0A0E9V4J9"/>
<evidence type="ECO:0000313" key="1">
    <source>
        <dbReference type="EMBL" id="JAH72916.1"/>
    </source>
</evidence>
<proteinExistence type="predicted"/>
<protein>
    <submittedName>
        <fullName evidence="1">Uncharacterized protein</fullName>
    </submittedName>
</protein>
<reference evidence="1" key="2">
    <citation type="journal article" date="2015" name="Fish Shellfish Immunol.">
        <title>Early steps in the European eel (Anguilla anguilla)-Vibrio vulnificus interaction in the gills: Role of the RtxA13 toxin.</title>
        <authorList>
            <person name="Callol A."/>
            <person name="Pajuelo D."/>
            <person name="Ebbesson L."/>
            <person name="Teles M."/>
            <person name="MacKenzie S."/>
            <person name="Amaro C."/>
        </authorList>
    </citation>
    <scope>NUCLEOTIDE SEQUENCE</scope>
</reference>
<organism evidence="1">
    <name type="scientific">Anguilla anguilla</name>
    <name type="common">European freshwater eel</name>
    <name type="synonym">Muraena anguilla</name>
    <dbReference type="NCBI Taxonomy" id="7936"/>
    <lineage>
        <taxon>Eukaryota</taxon>
        <taxon>Metazoa</taxon>
        <taxon>Chordata</taxon>
        <taxon>Craniata</taxon>
        <taxon>Vertebrata</taxon>
        <taxon>Euteleostomi</taxon>
        <taxon>Actinopterygii</taxon>
        <taxon>Neopterygii</taxon>
        <taxon>Teleostei</taxon>
        <taxon>Anguilliformes</taxon>
        <taxon>Anguillidae</taxon>
        <taxon>Anguilla</taxon>
    </lineage>
</organism>
<accession>A0A0E9V4J9</accession>
<reference evidence="1" key="1">
    <citation type="submission" date="2014-11" db="EMBL/GenBank/DDBJ databases">
        <authorList>
            <person name="Amaro Gonzalez C."/>
        </authorList>
    </citation>
    <scope>NUCLEOTIDE SEQUENCE</scope>
</reference>